<evidence type="ECO:0000256" key="3">
    <source>
        <dbReference type="PROSITE-ProRule" id="PRU00708"/>
    </source>
</evidence>
<dbReference type="InterPro" id="IPR032867">
    <property type="entry name" value="DYW_dom"/>
</dbReference>
<dbReference type="InterPro" id="IPR046960">
    <property type="entry name" value="PPR_At4g14850-like_plant"/>
</dbReference>
<sequence>MSLNINSLATLLQSAISTRSSMMGRATHAAIIKHIDFPYPTFLSNHLVNMYSKLDLTQQAHLILSHIPPHNRSVVTWTSLISGSVQNGHFVSAIAHFSNMLNDNVFPNDFTFPCLFKACNSLACLVTGRLLHGLSVKLGLIHDVYVGCSAFDMYAKMGLRDDANRMFEEMPQKNLATWNAWMSNAVIEGKYGKAVGGFVEFTRMGGELSQITFCVVFNACADGLDLRLGAQVHGLVVRYGYGCNVSVANGIIDFYGKCKDVSSARLVFDEICDRNDVSWCSMVAAYEQNDEGEKACMLFLEAMRSGIEPKDFIISSVLSACAGIAGLEMGRLVHALAVKACVDGNVFVGSALVDMYAKCGSIEDCERMFDEMPERNLITWNALLGGYAHLGQADMALSVFEEMKYGKLQVVPNYVTFVSVLAACSRAGAVNLGMSIFYSMRSRYGIEPGHEHYACVVDMLGRAGMVERAYEFIKQMPGRPTVSIWGALLGACKVHGHNKLGKIAADKLFQLDPHDSGNHVILSNMFAAAGRWEEANVVRMDMKDVGIKKGAGCSWISVKNSVHTFQAKDTSHERNPDIQAMLAKLKRQMKAAGYIANTRLALFDLEEEEQESEVWQHSEKLALAFGLCVIPPGVPIRITKNLRICLDCHSAIKFISGIAGREIIVRDNNRFHRFKDFDCSCKDYCSLAETEDLLELERYTNTNQGFTLLRPKSWIKIDKAGATLLFEDPSKGSNNVGVVVTPVRLTSLSQFGDPQFVSNKLIQAEKRKESTKDVQIVSSVERPSQNGGVQVYEFEYKLDSTRGGLKTIFSAAFVASKKLYLLNIAHSDNPEQPLSNDKRMMLEQVLHSFDVIAPSSTGTTINNQT</sequence>
<feature type="repeat" description="PPR" evidence="3">
    <location>
        <begin position="376"/>
        <end position="410"/>
    </location>
</feature>
<dbReference type="Gene3D" id="1.25.40.10">
    <property type="entry name" value="Tetratricopeptide repeat domain"/>
    <property type="match status" value="5"/>
</dbReference>
<reference evidence="6" key="2">
    <citation type="submission" date="2022-01" db="EMBL/GenBank/DDBJ databases">
        <authorList>
            <person name="Yamashiro T."/>
            <person name="Shiraishi A."/>
            <person name="Satake H."/>
            <person name="Nakayama K."/>
        </authorList>
    </citation>
    <scope>NUCLEOTIDE SEQUENCE</scope>
</reference>
<evidence type="ECO:0000259" key="4">
    <source>
        <dbReference type="Pfam" id="PF01789"/>
    </source>
</evidence>
<feature type="repeat" description="PPR" evidence="3">
    <location>
        <begin position="73"/>
        <end position="107"/>
    </location>
</feature>
<dbReference type="Pfam" id="PF20431">
    <property type="entry name" value="E_motif"/>
    <property type="match status" value="1"/>
</dbReference>
<dbReference type="Proteomes" id="UP001151760">
    <property type="component" value="Unassembled WGS sequence"/>
</dbReference>
<dbReference type="EMBL" id="BQNB010021586">
    <property type="protein sequence ID" value="GJU07930.1"/>
    <property type="molecule type" value="Genomic_DNA"/>
</dbReference>
<dbReference type="PANTHER" id="PTHR47926">
    <property type="entry name" value="PENTATRICOPEPTIDE REPEAT-CONTAINING PROTEIN"/>
    <property type="match status" value="1"/>
</dbReference>
<evidence type="ECO:0000313" key="7">
    <source>
        <dbReference type="Proteomes" id="UP001151760"/>
    </source>
</evidence>
<comment type="caution">
    <text evidence="6">The sequence shown here is derived from an EMBL/GenBank/DDBJ whole genome shotgun (WGS) entry which is preliminary data.</text>
</comment>
<keyword evidence="7" id="KW-1185">Reference proteome</keyword>
<dbReference type="Pfam" id="PF01789">
    <property type="entry name" value="PsbP"/>
    <property type="match status" value="1"/>
</dbReference>
<dbReference type="InterPro" id="IPR002885">
    <property type="entry name" value="PPR_rpt"/>
</dbReference>
<name>A0ABQ5J7D6_9ASTR</name>
<feature type="domain" description="PsbP C-terminal" evidence="4">
    <location>
        <begin position="696"/>
        <end position="851"/>
    </location>
</feature>
<dbReference type="InterPro" id="IPR002683">
    <property type="entry name" value="PsbP_C"/>
</dbReference>
<dbReference type="SUPFAM" id="SSF55724">
    <property type="entry name" value="Mog1p/PsbP-like"/>
    <property type="match status" value="1"/>
</dbReference>
<feature type="domain" description="DYW" evidence="5">
    <location>
        <begin position="593"/>
        <end position="684"/>
    </location>
</feature>
<dbReference type="Gene3D" id="3.40.1000.10">
    <property type="entry name" value="Mog1/PsbP, alpha/beta/alpha sandwich"/>
    <property type="match status" value="1"/>
</dbReference>
<feature type="repeat" description="PPR" evidence="3">
    <location>
        <begin position="345"/>
        <end position="375"/>
    </location>
</feature>
<dbReference type="PROSITE" id="PS51375">
    <property type="entry name" value="PPR"/>
    <property type="match status" value="4"/>
</dbReference>
<comment type="similarity">
    <text evidence="1">Belongs to the PPR family. PCMP-H subfamily.</text>
</comment>
<dbReference type="NCBIfam" id="TIGR00756">
    <property type="entry name" value="PPR"/>
    <property type="match status" value="3"/>
</dbReference>
<dbReference type="PANTHER" id="PTHR47926:SF398">
    <property type="entry name" value="PENTATRICOPEPTIDE REPEAT-CONTAINING PROTEIN"/>
    <property type="match status" value="1"/>
</dbReference>
<dbReference type="InterPro" id="IPR011990">
    <property type="entry name" value="TPR-like_helical_dom_sf"/>
</dbReference>
<dbReference type="Pfam" id="PF14432">
    <property type="entry name" value="DYW_deaminase"/>
    <property type="match status" value="1"/>
</dbReference>
<dbReference type="InterPro" id="IPR046848">
    <property type="entry name" value="E_motif"/>
</dbReference>
<gene>
    <name evidence="6" type="ORF">Tco_1124360</name>
</gene>
<feature type="repeat" description="PPR" evidence="3">
    <location>
        <begin position="275"/>
        <end position="309"/>
    </location>
</feature>
<evidence type="ECO:0000313" key="6">
    <source>
        <dbReference type="EMBL" id="GJU07930.1"/>
    </source>
</evidence>
<dbReference type="InterPro" id="IPR016123">
    <property type="entry name" value="Mog1/PsbP_a/b/a-sand"/>
</dbReference>
<keyword evidence="2" id="KW-0677">Repeat</keyword>
<protein>
    <submittedName>
        <fullName evidence="6">Pentatricopeptide repeat-containing protein</fullName>
    </submittedName>
</protein>
<evidence type="ECO:0000256" key="2">
    <source>
        <dbReference type="ARBA" id="ARBA00022737"/>
    </source>
</evidence>
<accession>A0ABQ5J7D6</accession>
<dbReference type="Pfam" id="PF13041">
    <property type="entry name" value="PPR_2"/>
    <property type="match status" value="2"/>
</dbReference>
<proteinExistence type="inferred from homology"/>
<reference evidence="6" key="1">
    <citation type="journal article" date="2022" name="Int. J. Mol. Sci.">
        <title>Draft Genome of Tanacetum Coccineum: Genomic Comparison of Closely Related Tanacetum-Family Plants.</title>
        <authorList>
            <person name="Yamashiro T."/>
            <person name="Shiraishi A."/>
            <person name="Nakayama K."/>
            <person name="Satake H."/>
        </authorList>
    </citation>
    <scope>NUCLEOTIDE SEQUENCE</scope>
</reference>
<evidence type="ECO:0000256" key="1">
    <source>
        <dbReference type="ARBA" id="ARBA00006643"/>
    </source>
</evidence>
<evidence type="ECO:0000259" key="5">
    <source>
        <dbReference type="Pfam" id="PF14432"/>
    </source>
</evidence>
<dbReference type="Pfam" id="PF01535">
    <property type="entry name" value="PPR"/>
    <property type="match status" value="3"/>
</dbReference>
<organism evidence="6 7">
    <name type="scientific">Tanacetum coccineum</name>
    <dbReference type="NCBI Taxonomy" id="301880"/>
    <lineage>
        <taxon>Eukaryota</taxon>
        <taxon>Viridiplantae</taxon>
        <taxon>Streptophyta</taxon>
        <taxon>Embryophyta</taxon>
        <taxon>Tracheophyta</taxon>
        <taxon>Spermatophyta</taxon>
        <taxon>Magnoliopsida</taxon>
        <taxon>eudicotyledons</taxon>
        <taxon>Gunneridae</taxon>
        <taxon>Pentapetalae</taxon>
        <taxon>asterids</taxon>
        <taxon>campanulids</taxon>
        <taxon>Asterales</taxon>
        <taxon>Asteraceae</taxon>
        <taxon>Asteroideae</taxon>
        <taxon>Anthemideae</taxon>
        <taxon>Anthemidinae</taxon>
        <taxon>Tanacetum</taxon>
    </lineage>
</organism>